<name>A0A0P1FH68_9RHOB</name>
<dbReference type="EMBL" id="CYPW01000027">
    <property type="protein sequence ID" value="CUH53631.1"/>
    <property type="molecule type" value="Genomic_DNA"/>
</dbReference>
<accession>A0A0P1FH68</accession>
<organism evidence="8 9">
    <name type="scientific">Shimia marina</name>
    <dbReference type="NCBI Taxonomy" id="321267"/>
    <lineage>
        <taxon>Bacteria</taxon>
        <taxon>Pseudomonadati</taxon>
        <taxon>Pseudomonadota</taxon>
        <taxon>Alphaproteobacteria</taxon>
        <taxon>Rhodobacterales</taxon>
        <taxon>Roseobacteraceae</taxon>
    </lineage>
</organism>
<evidence type="ECO:0000256" key="3">
    <source>
        <dbReference type="ARBA" id="ARBA00022475"/>
    </source>
</evidence>
<dbReference type="Proteomes" id="UP000054823">
    <property type="component" value="Unassembled WGS sequence"/>
</dbReference>
<dbReference type="GO" id="GO:0005886">
    <property type="term" value="C:plasma membrane"/>
    <property type="evidence" value="ECO:0007669"/>
    <property type="project" value="UniProtKB-SubCell"/>
</dbReference>
<evidence type="ECO:0000256" key="4">
    <source>
        <dbReference type="ARBA" id="ARBA00022692"/>
    </source>
</evidence>
<feature type="transmembrane region" description="Helical" evidence="7">
    <location>
        <begin position="401"/>
        <end position="417"/>
    </location>
</feature>
<dbReference type="RefSeq" id="WP_058240770.1">
    <property type="nucleotide sequence ID" value="NZ_CYPW01000027.1"/>
</dbReference>
<comment type="subcellular location">
    <subcellularLocation>
        <location evidence="1">Cell membrane</location>
        <topology evidence="1">Multi-pass membrane protein</topology>
    </subcellularLocation>
</comment>
<dbReference type="AlphaFoldDB" id="A0A0P1FH68"/>
<feature type="transmembrane region" description="Helical" evidence="7">
    <location>
        <begin position="298"/>
        <end position="320"/>
    </location>
</feature>
<evidence type="ECO:0000256" key="1">
    <source>
        <dbReference type="ARBA" id="ARBA00004651"/>
    </source>
</evidence>
<reference evidence="8 9" key="1">
    <citation type="submission" date="2015-09" db="EMBL/GenBank/DDBJ databases">
        <authorList>
            <consortium name="Swine Surveillance"/>
        </authorList>
    </citation>
    <scope>NUCLEOTIDE SEQUENCE [LARGE SCALE GENOMIC DNA]</scope>
    <source>
        <strain evidence="8 9">CECT 7688</strain>
    </source>
</reference>
<gene>
    <name evidence="8" type="primary">srpC</name>
    <name evidence="8" type="ORF">SHM7688_03086</name>
</gene>
<sequence length="418" mass="43938">MSHAPHITQILRVFARIGFLSFGGPAAQIGLMHQELVERTGWLKEKEFLGALSFCMLLPGPEAMQLATFCGWKLRGTLGGLIAGALFVLPGAVLIFGLAISYALYGAMPLVAAAFVGVKAAVVAIVLQALLNLSRKVLTKKINVAVALLSFVSLYAGLMPFPAVIFLAAAIGFLWPSDDPIQVPASPAQSGASAMQESLKAILVWGSLWAIPVFLLFLQGGFLKEVALFFSQLAIVSFGGAYALLAYMVQTVVQDYGWLTTDQMMDALGLAETTPGPLILVTQFVATLSGHGQGGVALALAAGAVALWCTFIPCFLWIFAGAPHVARILSEPRLSHALALISAAVLGVIANLSLWFTINLLFAQLKPSIAGPLPILSSFDVTAGALSALALLVLLILRLPLLVTLSLCTAASTFLALL</sequence>
<dbReference type="PANTHER" id="PTHR33567">
    <property type="entry name" value="CHROMATE ION TRANSPORTER (EUROFUNG)"/>
    <property type="match status" value="1"/>
</dbReference>
<evidence type="ECO:0000256" key="5">
    <source>
        <dbReference type="ARBA" id="ARBA00022989"/>
    </source>
</evidence>
<feature type="transmembrane region" description="Helical" evidence="7">
    <location>
        <begin position="340"/>
        <end position="363"/>
    </location>
</feature>
<feature type="transmembrane region" description="Helical" evidence="7">
    <location>
        <begin position="202"/>
        <end position="219"/>
    </location>
</feature>
<dbReference type="PIRSF" id="PIRSF004810">
    <property type="entry name" value="ChrA"/>
    <property type="match status" value="1"/>
</dbReference>
<keyword evidence="6 7" id="KW-0472">Membrane</keyword>
<dbReference type="PANTHER" id="PTHR33567:SF3">
    <property type="entry name" value="CHROMATE ION TRANSPORTER (EUROFUNG)"/>
    <property type="match status" value="1"/>
</dbReference>
<dbReference type="InterPro" id="IPR003370">
    <property type="entry name" value="Chromate_transpt"/>
</dbReference>
<feature type="transmembrane region" description="Helical" evidence="7">
    <location>
        <begin position="375"/>
        <end position="395"/>
    </location>
</feature>
<comment type="similarity">
    <text evidence="2">Belongs to the chromate ion transporter (CHR) (TC 2.A.51) family.</text>
</comment>
<protein>
    <submittedName>
        <fullName evidence="8">Putative chromate transport protein</fullName>
    </submittedName>
</protein>
<dbReference type="NCBIfam" id="TIGR00937">
    <property type="entry name" value="2A51"/>
    <property type="match status" value="1"/>
</dbReference>
<feature type="transmembrane region" description="Helical" evidence="7">
    <location>
        <begin position="110"/>
        <end position="133"/>
    </location>
</feature>
<feature type="transmembrane region" description="Helical" evidence="7">
    <location>
        <begin position="145"/>
        <end position="175"/>
    </location>
</feature>
<evidence type="ECO:0000256" key="6">
    <source>
        <dbReference type="ARBA" id="ARBA00023136"/>
    </source>
</evidence>
<evidence type="ECO:0000313" key="9">
    <source>
        <dbReference type="Proteomes" id="UP000054823"/>
    </source>
</evidence>
<keyword evidence="3" id="KW-1003">Cell membrane</keyword>
<keyword evidence="4 7" id="KW-0812">Transmembrane</keyword>
<feature type="transmembrane region" description="Helical" evidence="7">
    <location>
        <begin position="81"/>
        <end position="104"/>
    </location>
</feature>
<dbReference type="Pfam" id="PF02417">
    <property type="entry name" value="Chromate_transp"/>
    <property type="match status" value="2"/>
</dbReference>
<dbReference type="STRING" id="321267.SHM7688_03086"/>
<feature type="transmembrane region" description="Helical" evidence="7">
    <location>
        <begin position="226"/>
        <end position="247"/>
    </location>
</feature>
<dbReference type="GO" id="GO:0015109">
    <property type="term" value="F:chromate transmembrane transporter activity"/>
    <property type="evidence" value="ECO:0007669"/>
    <property type="project" value="InterPro"/>
</dbReference>
<evidence type="ECO:0000256" key="2">
    <source>
        <dbReference type="ARBA" id="ARBA00005262"/>
    </source>
</evidence>
<dbReference type="OrthoDB" id="8969999at2"/>
<evidence type="ECO:0000313" key="8">
    <source>
        <dbReference type="EMBL" id="CUH53631.1"/>
    </source>
</evidence>
<keyword evidence="5 7" id="KW-1133">Transmembrane helix</keyword>
<keyword evidence="9" id="KW-1185">Reference proteome</keyword>
<dbReference type="InterPro" id="IPR014047">
    <property type="entry name" value="Chr_Tranpt_l_chain"/>
</dbReference>
<proteinExistence type="inferred from homology"/>
<evidence type="ECO:0000256" key="7">
    <source>
        <dbReference type="SAM" id="Phobius"/>
    </source>
</evidence>